<keyword evidence="1" id="KW-0812">Transmembrane</keyword>
<accession>A0A0Q0CST5</accession>
<organism evidence="2 3">
    <name type="scientific">Pseudomonas amygdali pv. ulmi</name>
    <dbReference type="NCBI Taxonomy" id="251720"/>
    <lineage>
        <taxon>Bacteria</taxon>
        <taxon>Pseudomonadati</taxon>
        <taxon>Pseudomonadota</taxon>
        <taxon>Gammaproteobacteria</taxon>
        <taxon>Pseudomonadales</taxon>
        <taxon>Pseudomonadaceae</taxon>
        <taxon>Pseudomonas</taxon>
        <taxon>Pseudomonas amygdali</taxon>
    </lineage>
</organism>
<name>A0A0Q0CST5_PSEA0</name>
<comment type="caution">
    <text evidence="2">The sequence shown here is derived from an EMBL/GenBank/DDBJ whole genome shotgun (WGS) entry which is preliminary data.</text>
</comment>
<evidence type="ECO:0000313" key="2">
    <source>
        <dbReference type="EMBL" id="KPZ08998.1"/>
    </source>
</evidence>
<keyword evidence="1" id="KW-1133">Transmembrane helix</keyword>
<gene>
    <name evidence="2" type="ORF">ALO41_200208</name>
</gene>
<evidence type="ECO:0000256" key="1">
    <source>
        <dbReference type="SAM" id="Phobius"/>
    </source>
</evidence>
<reference evidence="2 3" key="1">
    <citation type="submission" date="2015-09" db="EMBL/GenBank/DDBJ databases">
        <title>Genome announcement of multiple Pseudomonas syringae strains.</title>
        <authorList>
            <person name="Thakur S."/>
            <person name="Wang P.W."/>
            <person name="Gong Y."/>
            <person name="Weir B.S."/>
            <person name="Guttman D.S."/>
        </authorList>
    </citation>
    <scope>NUCLEOTIDE SEQUENCE [LARGE SCALE GENOMIC DNA]</scope>
    <source>
        <strain evidence="2 3">ICMP3962</strain>
    </source>
</reference>
<protein>
    <submittedName>
        <fullName evidence="2">Integrase</fullName>
    </submittedName>
</protein>
<dbReference type="EMBL" id="LJRQ01000325">
    <property type="protein sequence ID" value="KPZ08998.1"/>
    <property type="molecule type" value="Genomic_DNA"/>
</dbReference>
<proteinExistence type="predicted"/>
<dbReference type="Proteomes" id="UP000050266">
    <property type="component" value="Unassembled WGS sequence"/>
</dbReference>
<evidence type="ECO:0000313" key="3">
    <source>
        <dbReference type="Proteomes" id="UP000050266"/>
    </source>
</evidence>
<dbReference type="PATRIC" id="fig|251720.4.peg.3683"/>
<sequence>MKDSIALLATAVVMAFFAWLFWSSLGQDAFAVLGALMVVVLIVDNIRLRRR</sequence>
<dbReference type="AlphaFoldDB" id="A0A0Q0CST5"/>
<dbReference type="OrthoDB" id="7019549at2"/>
<keyword evidence="1" id="KW-0472">Membrane</keyword>
<feature type="transmembrane region" description="Helical" evidence="1">
    <location>
        <begin position="29"/>
        <end position="48"/>
    </location>
</feature>
<dbReference type="RefSeq" id="WP_081026818.1">
    <property type="nucleotide sequence ID" value="NZ_LIHQ01000310.1"/>
</dbReference>
<feature type="transmembrane region" description="Helical" evidence="1">
    <location>
        <begin position="5"/>
        <end position="23"/>
    </location>
</feature>